<reference evidence="1 3" key="1">
    <citation type="submission" date="2016-01" db="EMBL/GenBank/DDBJ databases">
        <title>Biosynthesis of antibiotic leucinostatins and their inhibition on Phytophthora in bio-control Purpureocillium lilacinum.</title>
        <authorList>
            <person name="Wang G."/>
            <person name="Liu Z."/>
            <person name="Lin R."/>
            <person name="Li E."/>
            <person name="Mao Z."/>
            <person name="Ling J."/>
            <person name="Yin W."/>
            <person name="Xie B."/>
        </authorList>
    </citation>
    <scope>NUCLEOTIDE SEQUENCE [LARGE SCALE GENOMIC DNA]</scope>
    <source>
        <strain evidence="1">PLBJ-1</strain>
        <strain evidence="2">PLFJ-1</strain>
    </source>
</reference>
<dbReference type="EMBL" id="LSBH01000007">
    <property type="protein sequence ID" value="OAQ76046.1"/>
    <property type="molecule type" value="Genomic_DNA"/>
</dbReference>
<name>A0A179GDY4_PURLI</name>
<gene>
    <name evidence="1" type="ORF">VFPBJ_08406</name>
    <name evidence="2" type="ORF">VFPFJ_09000</name>
</gene>
<evidence type="ECO:0000313" key="1">
    <source>
        <dbReference type="EMBL" id="OAQ76046.1"/>
    </source>
</evidence>
<organism evidence="1 3">
    <name type="scientific">Purpureocillium lilacinum</name>
    <name type="common">Paecilomyces lilacinus</name>
    <dbReference type="NCBI Taxonomy" id="33203"/>
    <lineage>
        <taxon>Eukaryota</taxon>
        <taxon>Fungi</taxon>
        <taxon>Dikarya</taxon>
        <taxon>Ascomycota</taxon>
        <taxon>Pezizomycotina</taxon>
        <taxon>Sordariomycetes</taxon>
        <taxon>Hypocreomycetidae</taxon>
        <taxon>Hypocreales</taxon>
        <taxon>Ophiocordycipitaceae</taxon>
        <taxon>Purpureocillium</taxon>
    </lineage>
</organism>
<dbReference type="Proteomes" id="UP000078240">
    <property type="component" value="Unassembled WGS sequence"/>
</dbReference>
<dbReference type="EMBL" id="LSBI01000008">
    <property type="protein sequence ID" value="OAQ83197.1"/>
    <property type="molecule type" value="Genomic_DNA"/>
</dbReference>
<comment type="caution">
    <text evidence="1">The sequence shown here is derived from an EMBL/GenBank/DDBJ whole genome shotgun (WGS) entry which is preliminary data.</text>
</comment>
<accession>A0A179GDY4</accession>
<protein>
    <submittedName>
        <fullName evidence="1">Uncharacterized protein</fullName>
    </submittedName>
</protein>
<dbReference type="AlphaFoldDB" id="A0A179GDY4"/>
<dbReference type="Proteomes" id="UP000078340">
    <property type="component" value="Unassembled WGS sequence"/>
</dbReference>
<evidence type="ECO:0000313" key="2">
    <source>
        <dbReference type="EMBL" id="OAQ83197.1"/>
    </source>
</evidence>
<sequence>MERFVVSSRLLKAPRSVRACQEVLIRCAMDASLDLCPCLWCGCRCAVTMALCLLARSRFWCLLLCLLQRPNLEAAGVLNLVPGLTDRRLCFSDEEAMM</sequence>
<evidence type="ECO:0000313" key="3">
    <source>
        <dbReference type="Proteomes" id="UP000078240"/>
    </source>
</evidence>
<proteinExistence type="predicted"/>